<reference evidence="2" key="1">
    <citation type="submission" date="2016-10" db="EMBL/GenBank/DDBJ databases">
        <authorList>
            <person name="Varghese N."/>
            <person name="Submissions S."/>
        </authorList>
    </citation>
    <scope>NUCLEOTIDE SEQUENCE [LARGE SCALE GENOMIC DNA]</scope>
    <source>
        <strain evidence="2">BL47</strain>
    </source>
</reference>
<dbReference type="AlphaFoldDB" id="A0A1H0D423"/>
<keyword evidence="2" id="KW-1185">Reference proteome</keyword>
<evidence type="ECO:0000313" key="2">
    <source>
        <dbReference type="Proteomes" id="UP000198704"/>
    </source>
</evidence>
<gene>
    <name evidence="1" type="ORF">SAMN05216360_11012</name>
</gene>
<dbReference type="EMBL" id="FNHS01000010">
    <property type="protein sequence ID" value="SDN64858.1"/>
    <property type="molecule type" value="Genomic_DNA"/>
</dbReference>
<proteinExistence type="predicted"/>
<name>A0A1H0D423_9HYPH</name>
<dbReference type="STRING" id="582672.SAMN05216360_11012"/>
<sequence length="68" mass="7817">MPAEAIRRGDQVVFERLDLAEALGIWRNARGRIVRIHGRNGRPGTVDVAFEGHAILERYLPDLFRRVH</sequence>
<protein>
    <recommendedName>
        <fullName evidence="3">DUF1918 domain-containing protein</fullName>
    </recommendedName>
</protein>
<evidence type="ECO:0000313" key="1">
    <source>
        <dbReference type="EMBL" id="SDN64858.1"/>
    </source>
</evidence>
<dbReference type="Proteomes" id="UP000198704">
    <property type="component" value="Unassembled WGS sequence"/>
</dbReference>
<organism evidence="1 2">
    <name type="scientific">Methylobacterium phyllostachyos</name>
    <dbReference type="NCBI Taxonomy" id="582672"/>
    <lineage>
        <taxon>Bacteria</taxon>
        <taxon>Pseudomonadati</taxon>
        <taxon>Pseudomonadota</taxon>
        <taxon>Alphaproteobacteria</taxon>
        <taxon>Hyphomicrobiales</taxon>
        <taxon>Methylobacteriaceae</taxon>
        <taxon>Methylobacterium</taxon>
    </lineage>
</organism>
<evidence type="ECO:0008006" key="3">
    <source>
        <dbReference type="Google" id="ProtNLM"/>
    </source>
</evidence>
<dbReference type="OrthoDB" id="7999082at2"/>
<accession>A0A1H0D423</accession>
<dbReference type="RefSeq" id="WP_091718042.1">
    <property type="nucleotide sequence ID" value="NZ_FNHS01000010.1"/>
</dbReference>